<feature type="transmembrane region" description="Helical" evidence="6">
    <location>
        <begin position="144"/>
        <end position="168"/>
    </location>
</feature>
<feature type="transmembrane region" description="Helical" evidence="6">
    <location>
        <begin position="108"/>
        <end position="132"/>
    </location>
</feature>
<keyword evidence="4 6" id="KW-1133">Transmembrane helix</keyword>
<evidence type="ECO:0000256" key="1">
    <source>
        <dbReference type="ARBA" id="ARBA00004651"/>
    </source>
</evidence>
<evidence type="ECO:0000256" key="5">
    <source>
        <dbReference type="ARBA" id="ARBA00023136"/>
    </source>
</evidence>
<evidence type="ECO:0000313" key="7">
    <source>
        <dbReference type="EMBL" id="CAB3782906.1"/>
    </source>
</evidence>
<keyword evidence="8" id="KW-1185">Reference proteome</keyword>
<dbReference type="EMBL" id="CADIKM010000005">
    <property type="protein sequence ID" value="CAB3782906.1"/>
    <property type="molecule type" value="Genomic_DNA"/>
</dbReference>
<reference evidence="7 8" key="1">
    <citation type="submission" date="2020-04" db="EMBL/GenBank/DDBJ databases">
        <authorList>
            <person name="De Canck E."/>
        </authorList>
    </citation>
    <scope>NUCLEOTIDE SEQUENCE [LARGE SCALE GENOMIC DNA]</scope>
    <source>
        <strain evidence="7 8">LMG 28138</strain>
    </source>
</reference>
<evidence type="ECO:0000256" key="2">
    <source>
        <dbReference type="ARBA" id="ARBA00022475"/>
    </source>
</evidence>
<evidence type="ECO:0000256" key="6">
    <source>
        <dbReference type="SAM" id="Phobius"/>
    </source>
</evidence>
<dbReference type="Proteomes" id="UP000494115">
    <property type="component" value="Unassembled WGS sequence"/>
</dbReference>
<dbReference type="PANTHER" id="PTHR30086:SF20">
    <property type="entry name" value="ARGININE EXPORTER PROTEIN ARGO-RELATED"/>
    <property type="match status" value="1"/>
</dbReference>
<feature type="transmembrane region" description="Helical" evidence="6">
    <location>
        <begin position="37"/>
        <end position="65"/>
    </location>
</feature>
<dbReference type="GO" id="GO:0005886">
    <property type="term" value="C:plasma membrane"/>
    <property type="evidence" value="ECO:0007669"/>
    <property type="project" value="UniProtKB-SubCell"/>
</dbReference>
<dbReference type="InterPro" id="IPR001123">
    <property type="entry name" value="LeuE-type"/>
</dbReference>
<evidence type="ECO:0008006" key="9">
    <source>
        <dbReference type="Google" id="ProtNLM"/>
    </source>
</evidence>
<keyword evidence="5 6" id="KW-0472">Membrane</keyword>
<name>A0A6S7B8M1_9BURK</name>
<feature type="transmembrane region" description="Helical" evidence="6">
    <location>
        <begin position="180"/>
        <end position="202"/>
    </location>
</feature>
<evidence type="ECO:0000256" key="3">
    <source>
        <dbReference type="ARBA" id="ARBA00022692"/>
    </source>
</evidence>
<proteinExistence type="predicted"/>
<dbReference type="PANTHER" id="PTHR30086">
    <property type="entry name" value="ARGININE EXPORTER PROTEIN ARGO"/>
    <property type="match status" value="1"/>
</dbReference>
<keyword evidence="3 6" id="KW-0812">Transmembrane</keyword>
<dbReference type="AlphaFoldDB" id="A0A6S7B8M1"/>
<gene>
    <name evidence="7" type="ORF">LMG28138_01530</name>
</gene>
<keyword evidence="2" id="KW-1003">Cell membrane</keyword>
<dbReference type="Pfam" id="PF01810">
    <property type="entry name" value="LysE"/>
    <property type="match status" value="1"/>
</dbReference>
<evidence type="ECO:0000313" key="8">
    <source>
        <dbReference type="Proteomes" id="UP000494115"/>
    </source>
</evidence>
<dbReference type="RefSeq" id="WP_175104148.1">
    <property type="nucleotide sequence ID" value="NZ_CADIKM010000005.1"/>
</dbReference>
<feature type="transmembrane region" description="Helical" evidence="6">
    <location>
        <begin position="6"/>
        <end position="25"/>
    </location>
</feature>
<feature type="transmembrane region" description="Helical" evidence="6">
    <location>
        <begin position="71"/>
        <end position="88"/>
    </location>
</feature>
<protein>
    <recommendedName>
        <fullName evidence="9">Threonine efflux protein</fullName>
    </recommendedName>
</protein>
<evidence type="ECO:0000256" key="4">
    <source>
        <dbReference type="ARBA" id="ARBA00022989"/>
    </source>
</evidence>
<comment type="subcellular location">
    <subcellularLocation>
        <location evidence="1">Cell membrane</location>
        <topology evidence="1">Multi-pass membrane protein</topology>
    </subcellularLocation>
</comment>
<accession>A0A6S7B8M1</accession>
<dbReference type="GO" id="GO:0015171">
    <property type="term" value="F:amino acid transmembrane transporter activity"/>
    <property type="evidence" value="ECO:0007669"/>
    <property type="project" value="TreeGrafter"/>
</dbReference>
<organism evidence="7 8">
    <name type="scientific">Pararobbsia alpina</name>
    <dbReference type="NCBI Taxonomy" id="621374"/>
    <lineage>
        <taxon>Bacteria</taxon>
        <taxon>Pseudomonadati</taxon>
        <taxon>Pseudomonadota</taxon>
        <taxon>Betaproteobacteria</taxon>
        <taxon>Burkholderiales</taxon>
        <taxon>Burkholderiaceae</taxon>
        <taxon>Pararobbsia</taxon>
    </lineage>
</organism>
<sequence>MLFLNALLIGFCIAAPVGPIGMLCIQRSLSGGFRPGIATGLGAACADAVYGLLGAVGVAGIVMRFPVLTDFLQIGGGAFLVWLGWTIFRSRARRDAPVPVVASGRRAFASTFVLTLSNPMTILSFVAMFAALGASVSSSSAGAWLAPAIMVTGVFAGSAAWWLCLSGASALLRTRIPAHWIAAIAVLSAFGVGLMGFVQVIAGFRRLFA</sequence>